<comment type="function">
    <text evidence="1">Specifically methylates the cytosine at position 967 (m5C967) of 16S rRNA.</text>
</comment>
<dbReference type="PRINTS" id="PR02008">
    <property type="entry name" value="RCMTFAMILY"/>
</dbReference>
<comment type="subcellular location">
    <subcellularLocation>
        <location evidence="2">Cytoplasm</location>
    </subcellularLocation>
</comment>
<keyword evidence="6 13" id="KW-0489">Methyltransferase</keyword>
<dbReference type="GO" id="GO:0003723">
    <property type="term" value="F:RNA binding"/>
    <property type="evidence" value="ECO:0007669"/>
    <property type="project" value="UniProtKB-UniRule"/>
</dbReference>
<dbReference type="HOGENOM" id="CLU_005316_0_1_9"/>
<evidence type="ECO:0000259" key="14">
    <source>
        <dbReference type="PROSITE" id="PS51686"/>
    </source>
</evidence>
<dbReference type="GO" id="GO:0005737">
    <property type="term" value="C:cytoplasm"/>
    <property type="evidence" value="ECO:0007669"/>
    <property type="project" value="UniProtKB-SubCell"/>
</dbReference>
<protein>
    <recommendedName>
        <fullName evidence="3">16S rRNA (cytosine(967)-C(5))-methyltransferase</fullName>
        <ecNumber evidence="3">2.1.1.176</ecNumber>
    </recommendedName>
    <alternativeName>
        <fullName evidence="10">16S rRNA m5C967 methyltransferase</fullName>
    </alternativeName>
    <alternativeName>
        <fullName evidence="11">rRNA (cytosine-C(5)-)-methyltransferase RsmB</fullName>
    </alternativeName>
</protein>
<evidence type="ECO:0000256" key="2">
    <source>
        <dbReference type="ARBA" id="ARBA00004496"/>
    </source>
</evidence>
<evidence type="ECO:0000256" key="5">
    <source>
        <dbReference type="ARBA" id="ARBA00022552"/>
    </source>
</evidence>
<proteinExistence type="inferred from homology"/>
<keyword evidence="7 13" id="KW-0808">Transferase</keyword>
<dbReference type="Pfam" id="PF22458">
    <property type="entry name" value="RsmF-B_ferredox"/>
    <property type="match status" value="1"/>
</dbReference>
<dbReference type="PANTHER" id="PTHR22807:SF53">
    <property type="entry name" value="RIBOSOMAL RNA SMALL SUBUNIT METHYLTRANSFERASE B-RELATED"/>
    <property type="match status" value="1"/>
</dbReference>
<evidence type="ECO:0000256" key="11">
    <source>
        <dbReference type="ARBA" id="ARBA00031088"/>
    </source>
</evidence>
<comment type="similarity">
    <text evidence="13">Belongs to the class I-like SAM-binding methyltransferase superfamily. RsmB/NOP family.</text>
</comment>
<evidence type="ECO:0000256" key="6">
    <source>
        <dbReference type="ARBA" id="ARBA00022603"/>
    </source>
</evidence>
<keyword evidence="5" id="KW-0698">rRNA processing</keyword>
<dbReference type="PROSITE" id="PS51686">
    <property type="entry name" value="SAM_MT_RSMB_NOP"/>
    <property type="match status" value="1"/>
</dbReference>
<dbReference type="InterPro" id="IPR049560">
    <property type="entry name" value="MeTrfase_RsmB-F_NOP2_cat"/>
</dbReference>
<dbReference type="SUPFAM" id="SSF53335">
    <property type="entry name" value="S-adenosyl-L-methionine-dependent methyltransferases"/>
    <property type="match status" value="1"/>
</dbReference>
<dbReference type="InterPro" id="IPR035926">
    <property type="entry name" value="NusB-like_sf"/>
</dbReference>
<reference evidence="15 16" key="1">
    <citation type="submission" date="2011-08" db="EMBL/GenBank/DDBJ databases">
        <title>The Genome Sequence of Clostridium hathewayi WAL-18680.</title>
        <authorList>
            <consortium name="The Broad Institute Genome Sequencing Platform"/>
            <person name="Earl A."/>
            <person name="Ward D."/>
            <person name="Feldgarden M."/>
            <person name="Gevers D."/>
            <person name="Finegold S.M."/>
            <person name="Summanen P.H."/>
            <person name="Molitoris D.R."/>
            <person name="Song M."/>
            <person name="Daigneault M."/>
            <person name="Allen-Vercoe E."/>
            <person name="Young S.K."/>
            <person name="Zeng Q."/>
            <person name="Gargeya S."/>
            <person name="Fitzgerald M."/>
            <person name="Haas B."/>
            <person name="Abouelleil A."/>
            <person name="Alvarado L."/>
            <person name="Arachchi H.M."/>
            <person name="Berlin A."/>
            <person name="Brown A."/>
            <person name="Chapman S.B."/>
            <person name="Chen Z."/>
            <person name="Dunbar C."/>
            <person name="Freedman E."/>
            <person name="Gearin G."/>
            <person name="Gellesch M."/>
            <person name="Goldberg J."/>
            <person name="Griggs A."/>
            <person name="Gujja S."/>
            <person name="Heiman D."/>
            <person name="Howarth C."/>
            <person name="Larson L."/>
            <person name="Lui A."/>
            <person name="MacDonald P.J.P."/>
            <person name="Montmayeur A."/>
            <person name="Murphy C."/>
            <person name="Neiman D."/>
            <person name="Pearson M."/>
            <person name="Priest M."/>
            <person name="Roberts A."/>
            <person name="Saif S."/>
            <person name="Shea T."/>
            <person name="Shenoy N."/>
            <person name="Sisk P."/>
            <person name="Stolte C."/>
            <person name="Sykes S."/>
            <person name="Wortman J."/>
            <person name="Nusbaum C."/>
            <person name="Birren B."/>
        </authorList>
    </citation>
    <scope>NUCLEOTIDE SEQUENCE [LARGE SCALE GENOMIC DNA]</scope>
    <source>
        <strain evidence="15 16">WAL-18680</strain>
    </source>
</reference>
<feature type="domain" description="SAM-dependent MTase RsmB/NOP-type" evidence="14">
    <location>
        <begin position="169"/>
        <end position="444"/>
    </location>
</feature>
<dbReference type="GO" id="GO:0008649">
    <property type="term" value="F:rRNA methyltransferase activity"/>
    <property type="evidence" value="ECO:0007669"/>
    <property type="project" value="InterPro"/>
</dbReference>
<gene>
    <name evidence="15" type="ORF">HMPREF9473_02442</name>
</gene>
<dbReference type="NCBIfam" id="TIGR00563">
    <property type="entry name" value="rsmB"/>
    <property type="match status" value="1"/>
</dbReference>
<organism evidence="15 16">
    <name type="scientific">Hungatella hathewayi WAL-18680</name>
    <dbReference type="NCBI Taxonomy" id="742737"/>
    <lineage>
        <taxon>Bacteria</taxon>
        <taxon>Bacillati</taxon>
        <taxon>Bacillota</taxon>
        <taxon>Clostridia</taxon>
        <taxon>Lachnospirales</taxon>
        <taxon>Lachnospiraceae</taxon>
        <taxon>Hungatella</taxon>
    </lineage>
</organism>
<dbReference type="Gene3D" id="3.40.50.150">
    <property type="entry name" value="Vaccinia Virus protein VP39"/>
    <property type="match status" value="1"/>
</dbReference>
<dbReference type="InterPro" id="IPR029063">
    <property type="entry name" value="SAM-dependent_MTases_sf"/>
</dbReference>
<dbReference type="GO" id="GO:0006355">
    <property type="term" value="P:regulation of DNA-templated transcription"/>
    <property type="evidence" value="ECO:0007669"/>
    <property type="project" value="InterPro"/>
</dbReference>
<keyword evidence="4" id="KW-0963">Cytoplasm</keyword>
<dbReference type="NCBIfam" id="NF011494">
    <property type="entry name" value="PRK14902.1"/>
    <property type="match status" value="1"/>
</dbReference>
<feature type="binding site" evidence="13">
    <location>
        <position position="310"/>
    </location>
    <ligand>
        <name>S-adenosyl-L-methionine</name>
        <dbReference type="ChEBI" id="CHEBI:59789"/>
    </ligand>
</feature>
<evidence type="ECO:0000313" key="16">
    <source>
        <dbReference type="Proteomes" id="UP000005384"/>
    </source>
</evidence>
<dbReference type="OrthoDB" id="9810297at2"/>
<dbReference type="InterPro" id="IPR023267">
    <property type="entry name" value="RCMT"/>
</dbReference>
<evidence type="ECO:0000256" key="9">
    <source>
        <dbReference type="ARBA" id="ARBA00022884"/>
    </source>
</evidence>
<dbReference type="CDD" id="cd02440">
    <property type="entry name" value="AdoMet_MTases"/>
    <property type="match status" value="1"/>
</dbReference>
<evidence type="ECO:0000256" key="4">
    <source>
        <dbReference type="ARBA" id="ARBA00022490"/>
    </source>
</evidence>
<feature type="binding site" evidence="13">
    <location>
        <position position="283"/>
    </location>
    <ligand>
        <name>S-adenosyl-L-methionine</name>
        <dbReference type="ChEBI" id="CHEBI:59789"/>
    </ligand>
</feature>
<dbReference type="InterPro" id="IPR001678">
    <property type="entry name" value="MeTrfase_RsmB-F_NOP2_dom"/>
</dbReference>
<dbReference type="SUPFAM" id="SSF48013">
    <property type="entry name" value="NusB-like"/>
    <property type="match status" value="1"/>
</dbReference>
<dbReference type="InterPro" id="IPR054728">
    <property type="entry name" value="RsmB-like_ferredoxin"/>
</dbReference>
<dbReference type="EMBL" id="ADLN01000053">
    <property type="protein sequence ID" value="EHI59583.1"/>
    <property type="molecule type" value="Genomic_DNA"/>
</dbReference>
<feature type="binding site" evidence="13">
    <location>
        <position position="328"/>
    </location>
    <ligand>
        <name>S-adenosyl-L-methionine</name>
        <dbReference type="ChEBI" id="CHEBI:59789"/>
    </ligand>
</feature>
<comment type="caution">
    <text evidence="13">Lacks conserved residue(s) required for the propagation of feature annotation.</text>
</comment>
<keyword evidence="9 13" id="KW-0694">RNA-binding</keyword>
<evidence type="ECO:0000256" key="3">
    <source>
        <dbReference type="ARBA" id="ARBA00012140"/>
    </source>
</evidence>
<evidence type="ECO:0000256" key="8">
    <source>
        <dbReference type="ARBA" id="ARBA00022691"/>
    </source>
</evidence>
<dbReference type="Pfam" id="PF01189">
    <property type="entry name" value="Methyltr_RsmB-F"/>
    <property type="match status" value="1"/>
</dbReference>
<accession>G5IG14</accession>
<comment type="caution">
    <text evidence="15">The sequence shown here is derived from an EMBL/GenBank/DDBJ whole genome shotgun (WGS) entry which is preliminary data.</text>
</comment>
<evidence type="ECO:0000313" key="15">
    <source>
        <dbReference type="EMBL" id="EHI59583.1"/>
    </source>
</evidence>
<evidence type="ECO:0000256" key="7">
    <source>
        <dbReference type="ARBA" id="ARBA00022679"/>
    </source>
</evidence>
<dbReference type="Proteomes" id="UP000005384">
    <property type="component" value="Unassembled WGS sequence"/>
</dbReference>
<dbReference type="InterPro" id="IPR006027">
    <property type="entry name" value="NusB_RsmB_TIM44"/>
</dbReference>
<sequence>MTTTKTTDGREIVLDILLEVLEKGAYSHVVLRQALNKYQYLEKPERAFISRVTEGTLEYLIQIDYILNEYSKVKVNKMKPLIRNLMRMSVYQILYMDRIPDSAVCNEAVKLAVKRKFQGLKGFVNGVLRTVAREKDNITFPSDDIRYSVPKWLYDKWAESYEADTLHRMLEQFLADSPMTVRCNLHLASKEQIVESLAAQKVTVRETAYIPEMLELADFDYLESLDAFQKGWIQVQDVSSALVGLAAAPKKGDYCIDVCGAPGGKSLHLADLLDGTGHVDVRDLTEYKVQMIQEHIDRTGYTNIEAKVWDALELDDSSIGQADIVLADLPCSGLGILGRKPDIKNRVTPEDLESLAALQRQMLSVVWQYVKPGGTLVFSTCTINRQENEENAAWFAREFPFEPVNIEGRLGEKLEEATMKQGYIQLLPGIHSCDGFFLSVFRRTS</sequence>
<evidence type="ECO:0000256" key="10">
    <source>
        <dbReference type="ARBA" id="ARBA00030399"/>
    </source>
</evidence>
<feature type="active site" description="Nucleophile" evidence="13">
    <location>
        <position position="381"/>
    </location>
</feature>
<dbReference type="PANTHER" id="PTHR22807">
    <property type="entry name" value="NOP2 YEAST -RELATED NOL1/NOP2/FMU SUN DOMAIN-CONTAINING"/>
    <property type="match status" value="1"/>
</dbReference>
<dbReference type="Gene3D" id="1.10.940.10">
    <property type="entry name" value="NusB-like"/>
    <property type="match status" value="1"/>
</dbReference>
<keyword evidence="8 13" id="KW-0949">S-adenosyl-L-methionine</keyword>
<dbReference type="InterPro" id="IPR004573">
    <property type="entry name" value="rRNA_ssu_MeTfrase_B"/>
</dbReference>
<comment type="catalytic activity">
    <reaction evidence="12">
        <text>cytidine(967) in 16S rRNA + S-adenosyl-L-methionine = 5-methylcytidine(967) in 16S rRNA + S-adenosyl-L-homocysteine + H(+)</text>
        <dbReference type="Rhea" id="RHEA:42748"/>
        <dbReference type="Rhea" id="RHEA-COMP:10219"/>
        <dbReference type="Rhea" id="RHEA-COMP:10220"/>
        <dbReference type="ChEBI" id="CHEBI:15378"/>
        <dbReference type="ChEBI" id="CHEBI:57856"/>
        <dbReference type="ChEBI" id="CHEBI:59789"/>
        <dbReference type="ChEBI" id="CHEBI:74483"/>
        <dbReference type="ChEBI" id="CHEBI:82748"/>
        <dbReference type="EC" id="2.1.1.176"/>
    </reaction>
</comment>
<evidence type="ECO:0000256" key="1">
    <source>
        <dbReference type="ARBA" id="ARBA00002724"/>
    </source>
</evidence>
<keyword evidence="16" id="KW-1185">Reference proteome</keyword>
<evidence type="ECO:0000256" key="12">
    <source>
        <dbReference type="ARBA" id="ARBA00047283"/>
    </source>
</evidence>
<dbReference type="PATRIC" id="fig|742737.3.peg.2462"/>
<dbReference type="Pfam" id="PF01029">
    <property type="entry name" value="NusB"/>
    <property type="match status" value="1"/>
</dbReference>
<evidence type="ECO:0000256" key="13">
    <source>
        <dbReference type="PROSITE-ProRule" id="PRU01023"/>
    </source>
</evidence>
<dbReference type="EC" id="2.1.1.176" evidence="3"/>
<dbReference type="RefSeq" id="WP_006780422.1">
    <property type="nucleotide sequence ID" value="NZ_CP040506.1"/>
</dbReference>
<name>G5IG14_9FIRM</name>
<dbReference type="AlphaFoldDB" id="G5IG14"/>